<gene>
    <name evidence="6" type="ORF">N7541_002441</name>
</gene>
<comment type="caution">
    <text evidence="6">The sequence shown here is derived from an EMBL/GenBank/DDBJ whole genome shotgun (WGS) entry which is preliminary data.</text>
</comment>
<dbReference type="GO" id="GO:0044550">
    <property type="term" value="P:secondary metabolite biosynthetic process"/>
    <property type="evidence" value="ECO:0007669"/>
    <property type="project" value="TreeGrafter"/>
</dbReference>
<protein>
    <recommendedName>
        <fullName evidence="5">FAD-binding domain-containing protein</fullName>
    </recommendedName>
</protein>
<feature type="domain" description="FAD-binding" evidence="5">
    <location>
        <begin position="12"/>
        <end position="372"/>
    </location>
</feature>
<dbReference type="InterPro" id="IPR036188">
    <property type="entry name" value="FAD/NAD-bd_sf"/>
</dbReference>
<keyword evidence="2" id="KW-0274">FAD</keyword>
<dbReference type="Gene3D" id="3.50.50.60">
    <property type="entry name" value="FAD/NAD(P)-binding domain"/>
    <property type="match status" value="1"/>
</dbReference>
<name>A0A9W9RJU6_PENBR</name>
<keyword evidence="7" id="KW-1185">Reference proteome</keyword>
<keyword evidence="4" id="KW-1133">Transmembrane helix</keyword>
<dbReference type="SUPFAM" id="SSF51905">
    <property type="entry name" value="FAD/NAD(P)-binding domain"/>
    <property type="match status" value="1"/>
</dbReference>
<evidence type="ECO:0000256" key="3">
    <source>
        <dbReference type="ARBA" id="ARBA00023002"/>
    </source>
</evidence>
<keyword evidence="4" id="KW-0472">Membrane</keyword>
<evidence type="ECO:0000256" key="4">
    <source>
        <dbReference type="SAM" id="Phobius"/>
    </source>
</evidence>
<dbReference type="PRINTS" id="PR00420">
    <property type="entry name" value="RNGMNOXGNASE"/>
</dbReference>
<dbReference type="InterPro" id="IPR051104">
    <property type="entry name" value="FAD_monoxygenase"/>
</dbReference>
<dbReference type="EMBL" id="JAPZBR010000002">
    <property type="protein sequence ID" value="KAJ5361597.1"/>
    <property type="molecule type" value="Genomic_DNA"/>
</dbReference>
<keyword evidence="1" id="KW-0285">Flavoprotein</keyword>
<proteinExistence type="predicted"/>
<organism evidence="6 7">
    <name type="scientific">Penicillium brevicompactum</name>
    <dbReference type="NCBI Taxonomy" id="5074"/>
    <lineage>
        <taxon>Eukaryota</taxon>
        <taxon>Fungi</taxon>
        <taxon>Dikarya</taxon>
        <taxon>Ascomycota</taxon>
        <taxon>Pezizomycotina</taxon>
        <taxon>Eurotiomycetes</taxon>
        <taxon>Eurotiomycetidae</taxon>
        <taxon>Eurotiales</taxon>
        <taxon>Aspergillaceae</taxon>
        <taxon>Penicillium</taxon>
    </lineage>
</organism>
<dbReference type="Proteomes" id="UP001148299">
    <property type="component" value="Unassembled WGS sequence"/>
</dbReference>
<evidence type="ECO:0000256" key="1">
    <source>
        <dbReference type="ARBA" id="ARBA00022630"/>
    </source>
</evidence>
<dbReference type="InterPro" id="IPR002938">
    <property type="entry name" value="FAD-bd"/>
</dbReference>
<dbReference type="PANTHER" id="PTHR46720:SF3">
    <property type="entry name" value="FAD-BINDING DOMAIN-CONTAINING PROTEIN-RELATED"/>
    <property type="match status" value="1"/>
</dbReference>
<dbReference type="Pfam" id="PF01494">
    <property type="entry name" value="FAD_binding_3"/>
    <property type="match status" value="1"/>
</dbReference>
<dbReference type="GO" id="GO:0016491">
    <property type="term" value="F:oxidoreductase activity"/>
    <property type="evidence" value="ECO:0007669"/>
    <property type="project" value="UniProtKB-KW"/>
</dbReference>
<dbReference type="AlphaFoldDB" id="A0A9W9RJU6"/>
<reference evidence="6" key="1">
    <citation type="submission" date="2022-12" db="EMBL/GenBank/DDBJ databases">
        <authorList>
            <person name="Petersen C."/>
        </authorList>
    </citation>
    <scope>NUCLEOTIDE SEQUENCE</scope>
    <source>
        <strain evidence="6">IBT 35675</strain>
    </source>
</reference>
<accession>A0A9W9RJU6</accession>
<evidence type="ECO:0000259" key="5">
    <source>
        <dbReference type="Pfam" id="PF01494"/>
    </source>
</evidence>
<sequence length="482" mass="53531">MQATLEEEEPLTVAIVGGGIVGLILTIGLLKQNVKVAVYEQAQGFREIGAGIAFTANAIRCMESIDQDIVTALRSSGSVATSDGNGADPNDYLRWIDGYNQLNQDDPHRQRMLYKINAGLRGFEGCRRDQFLESLVKLIPRELVHYGKRLETAEEPTEGRVQLKFVDGSVAEADAGILTTLVRVQFGSSANLSPDLVIGCDGIKSRIRAVLLGADHPACNPGYTHKVAYRTLIPMGDAVAALGQCKAQNQHNHVGPYAHLIHYPVAGNKFINATAFISDLCDWKDEKMVTEGKKEDLTSAFANWNLCVRNVVSLSPEKLEKWAVFDMWEYPAPRYNKGRICVAGDAAHASSPHHGAGACIGVEDCLCLTNLFGEISRTVGQPPTQKSQGIRTAFEVYNDVRRTRSQWLVNSSRRVCDFYHQPEWADESKWIKAETCFEELKDRSYKIWNFDYTSMIEETIQGYRKKMAAKNNLGSQLGEFES</sequence>
<reference evidence="6" key="2">
    <citation type="journal article" date="2023" name="IMA Fungus">
        <title>Comparative genomic study of the Penicillium genus elucidates a diverse pangenome and 15 lateral gene transfer events.</title>
        <authorList>
            <person name="Petersen C."/>
            <person name="Sorensen T."/>
            <person name="Nielsen M.R."/>
            <person name="Sondergaard T.E."/>
            <person name="Sorensen J.L."/>
            <person name="Fitzpatrick D.A."/>
            <person name="Frisvad J.C."/>
            <person name="Nielsen K.L."/>
        </authorList>
    </citation>
    <scope>NUCLEOTIDE SEQUENCE</scope>
    <source>
        <strain evidence="6">IBT 35675</strain>
    </source>
</reference>
<dbReference type="PANTHER" id="PTHR46720">
    <property type="entry name" value="HYDROXYLASE, PUTATIVE (AFU_ORTHOLOGUE AFUA_3G01460)-RELATED"/>
    <property type="match status" value="1"/>
</dbReference>
<keyword evidence="3" id="KW-0560">Oxidoreductase</keyword>
<evidence type="ECO:0000313" key="6">
    <source>
        <dbReference type="EMBL" id="KAJ5361597.1"/>
    </source>
</evidence>
<dbReference type="SUPFAM" id="SSF54373">
    <property type="entry name" value="FAD-linked reductases, C-terminal domain"/>
    <property type="match status" value="1"/>
</dbReference>
<evidence type="ECO:0000256" key="2">
    <source>
        <dbReference type="ARBA" id="ARBA00022827"/>
    </source>
</evidence>
<dbReference type="GO" id="GO:0071949">
    <property type="term" value="F:FAD binding"/>
    <property type="evidence" value="ECO:0007669"/>
    <property type="project" value="InterPro"/>
</dbReference>
<keyword evidence="4" id="KW-0812">Transmembrane</keyword>
<evidence type="ECO:0000313" key="7">
    <source>
        <dbReference type="Proteomes" id="UP001148299"/>
    </source>
</evidence>
<feature type="transmembrane region" description="Helical" evidence="4">
    <location>
        <begin position="12"/>
        <end position="30"/>
    </location>
</feature>